<dbReference type="OrthoDB" id="652136at2759"/>
<gene>
    <name evidence="4" type="ORF">BJ554DRAFT_1402</name>
</gene>
<proteinExistence type="predicted"/>
<dbReference type="Proteomes" id="UP000673691">
    <property type="component" value="Unassembled WGS sequence"/>
</dbReference>
<organism evidence="4 5">
    <name type="scientific">Olpidium bornovanus</name>
    <dbReference type="NCBI Taxonomy" id="278681"/>
    <lineage>
        <taxon>Eukaryota</taxon>
        <taxon>Fungi</taxon>
        <taxon>Fungi incertae sedis</taxon>
        <taxon>Olpidiomycota</taxon>
        <taxon>Olpidiomycotina</taxon>
        <taxon>Olpidiomycetes</taxon>
        <taxon>Olpidiales</taxon>
        <taxon>Olpidiaceae</taxon>
        <taxon>Olpidium</taxon>
    </lineage>
</organism>
<keyword evidence="2" id="KW-0479">Metal-binding</keyword>
<evidence type="ECO:0000256" key="1">
    <source>
        <dbReference type="ARBA" id="ARBA00001968"/>
    </source>
</evidence>
<name>A0A8H8DH41_9FUNG</name>
<accession>A0A8H8DH41</accession>
<evidence type="ECO:0000313" key="5">
    <source>
        <dbReference type="Proteomes" id="UP000673691"/>
    </source>
</evidence>
<feature type="domain" description="DDE Tnp4" evidence="3">
    <location>
        <begin position="6"/>
        <end position="118"/>
    </location>
</feature>
<dbReference type="EMBL" id="JAEFCI010008566">
    <property type="protein sequence ID" value="KAG5458379.1"/>
    <property type="molecule type" value="Genomic_DNA"/>
</dbReference>
<comment type="cofactor">
    <cofactor evidence="1">
        <name>a divalent metal cation</name>
        <dbReference type="ChEBI" id="CHEBI:60240"/>
    </cofactor>
</comment>
<protein>
    <recommendedName>
        <fullName evidence="3">DDE Tnp4 domain-containing protein</fullName>
    </recommendedName>
</protein>
<dbReference type="InterPro" id="IPR027806">
    <property type="entry name" value="HARBI1_dom"/>
</dbReference>
<sequence length="192" mass="21963">MGLVVGWPSAVGGRCIFWNSKIVQSLGRYLAECSDRTVPVPETETGWTTAVPPFIKLGNSAYANSKRVVTTFELTGKRRSPVTKELNNRLASVRLVVERAFGILKSHWWVFRGLLPSHNLELTVNFTYGAPERIRWKLPTAYREDRVATDIDLQAALEEADSAATRARVKRQITRDKLRQYIEYRRQRRITS</sequence>
<evidence type="ECO:0000313" key="4">
    <source>
        <dbReference type="EMBL" id="KAG5458379.1"/>
    </source>
</evidence>
<dbReference type="Pfam" id="PF13359">
    <property type="entry name" value="DDE_Tnp_4"/>
    <property type="match status" value="1"/>
</dbReference>
<dbReference type="AlphaFoldDB" id="A0A8H8DH41"/>
<evidence type="ECO:0000259" key="3">
    <source>
        <dbReference type="Pfam" id="PF13359"/>
    </source>
</evidence>
<keyword evidence="5" id="KW-1185">Reference proteome</keyword>
<evidence type="ECO:0000256" key="2">
    <source>
        <dbReference type="ARBA" id="ARBA00022723"/>
    </source>
</evidence>
<comment type="caution">
    <text evidence="4">The sequence shown here is derived from an EMBL/GenBank/DDBJ whole genome shotgun (WGS) entry which is preliminary data.</text>
</comment>
<reference evidence="4 5" key="1">
    <citation type="journal article" name="Sci. Rep.">
        <title>Genome-scale phylogenetic analyses confirm Olpidium as the closest living zoosporic fungus to the non-flagellated, terrestrial fungi.</title>
        <authorList>
            <person name="Chang Y."/>
            <person name="Rochon D."/>
            <person name="Sekimoto S."/>
            <person name="Wang Y."/>
            <person name="Chovatia M."/>
            <person name="Sandor L."/>
            <person name="Salamov A."/>
            <person name="Grigoriev I.V."/>
            <person name="Stajich J.E."/>
            <person name="Spatafora J.W."/>
        </authorList>
    </citation>
    <scope>NUCLEOTIDE SEQUENCE [LARGE SCALE GENOMIC DNA]</scope>
    <source>
        <strain evidence="4">S191</strain>
    </source>
</reference>
<dbReference type="GO" id="GO:0046872">
    <property type="term" value="F:metal ion binding"/>
    <property type="evidence" value="ECO:0007669"/>
    <property type="project" value="UniProtKB-KW"/>
</dbReference>